<proteinExistence type="predicted"/>
<comment type="caution">
    <text evidence="2">The sequence shown here is derived from an EMBL/GenBank/DDBJ whole genome shotgun (WGS) entry which is preliminary data.</text>
</comment>
<dbReference type="InterPro" id="IPR014848">
    <property type="entry name" value="Rgp1"/>
</dbReference>
<evidence type="ECO:0000256" key="1">
    <source>
        <dbReference type="SAM" id="MobiDB-lite"/>
    </source>
</evidence>
<feature type="compositionally biased region" description="Low complexity" evidence="1">
    <location>
        <begin position="79"/>
        <end position="89"/>
    </location>
</feature>
<dbReference type="PANTHER" id="PTHR12507">
    <property type="entry name" value="REDUCED GROWTH PHENOTYPE 1 RGP1, YEAST -RELATED"/>
    <property type="match status" value="1"/>
</dbReference>
<evidence type="ECO:0000313" key="3">
    <source>
        <dbReference type="Proteomes" id="UP000813824"/>
    </source>
</evidence>
<dbReference type="OrthoDB" id="1918at2759"/>
<dbReference type="EMBL" id="JAEVFJ010000012">
    <property type="protein sequence ID" value="KAH8101380.1"/>
    <property type="molecule type" value="Genomic_DNA"/>
</dbReference>
<feature type="compositionally biased region" description="Acidic residues" evidence="1">
    <location>
        <begin position="888"/>
        <end position="898"/>
    </location>
</feature>
<dbReference type="Pfam" id="PF08737">
    <property type="entry name" value="Rgp1"/>
    <property type="match status" value="1"/>
</dbReference>
<dbReference type="AlphaFoldDB" id="A0A8K0UQR9"/>
<evidence type="ECO:0000313" key="2">
    <source>
        <dbReference type="EMBL" id="KAH8101380.1"/>
    </source>
</evidence>
<organism evidence="2 3">
    <name type="scientific">Cristinia sonorae</name>
    <dbReference type="NCBI Taxonomy" id="1940300"/>
    <lineage>
        <taxon>Eukaryota</taxon>
        <taxon>Fungi</taxon>
        <taxon>Dikarya</taxon>
        <taxon>Basidiomycota</taxon>
        <taxon>Agaricomycotina</taxon>
        <taxon>Agaricomycetes</taxon>
        <taxon>Agaricomycetidae</taxon>
        <taxon>Agaricales</taxon>
        <taxon>Pleurotineae</taxon>
        <taxon>Stephanosporaceae</taxon>
        <taxon>Cristinia</taxon>
    </lineage>
</organism>
<feature type="region of interest" description="Disordered" evidence="1">
    <location>
        <begin position="381"/>
        <end position="405"/>
    </location>
</feature>
<keyword evidence="3" id="KW-1185">Reference proteome</keyword>
<feature type="region of interest" description="Disordered" evidence="1">
    <location>
        <begin position="881"/>
        <end position="905"/>
    </location>
</feature>
<sequence length="945" mass="100823">MPAAGTTTNANDEPIHITVTPSQASYFAGETFSVTITITNVRSRESSPAPPRSASHSASHKRGAHSVSSAPLARPPTSPTSRTTLPPLAEGRKGNEGQSTSRRRGLIGKRMNDMNGVAEGAGAGKRPNLTKSLSLSIPPHELEAHLREDVKGKSPLRAVWNNESVPTTAPTSPRVSSPLARTAAVPINHPHARKQSVMDGQLQLQDLRPPPTLSPFTPTPNPSTSAFSLSLDPITESVSTPGTITPSHSFSSPIPETTSADFRTTLPDIPPNTGKNGNHAYPPKAPHARQGHRPAQLGLGHPSHTNNLAGPPRTAFSSSFPIPNTELILYSYAQLVGTLSIIPPPGSTPTPDQIRTLQHIRSTLLKRQCIGGGSMDIASFSGPSSKYGTLSPGAPRRAHSRSSSLSGSLFSLMSTSPAISPQPWTPGHRARTPSMLTGLFTPTSPAPPTISASNSQNDEETVDSDTPLPTFEVQPTMLAVDLSLGPGESRSYTYTLPLPETLPPTFRGRSLRFSYQFILGICRAGSTGNPNGAGPSNQSRVMKVPIRVYTNVTVGRPPTPYDLLWPVGLRKRMNLQLTAKVVETPAEAKPLTRSGPLVIPGNGAYLDLQTYARSLFAALPDSGVNGSGRPPIPTLSLSDHRFSEGQSVELGEGTIGGCREAIEMLTRNPKKLSYDVNKDGVKVAVLTFTKVAYRLGETVLGVVELNEPSSRARVLKLSALLEAHESLPGCISSNPNSRHLRRVHAEQHSSFVTSTLRTTFSLDIPPDASPAFQVDVKSDTLQPSGAGAGGLEWKVRLCLLVSVGSAHTRADTEGVRLKNLVRDGPRGEWGSSWKASPNIAPMEWPDARAMLRGPAEPGTTVTPSSSWMSFLTSTLFGSSETPYHDGDEGISDDEDDATGEGQELEVWGSEEDWRGVRVEMVECEVPIKVWPGNTAYKAGDVVFDV</sequence>
<reference evidence="2" key="1">
    <citation type="journal article" date="2021" name="New Phytol.">
        <title>Evolutionary innovations through gain and loss of genes in the ectomycorrhizal Boletales.</title>
        <authorList>
            <person name="Wu G."/>
            <person name="Miyauchi S."/>
            <person name="Morin E."/>
            <person name="Kuo A."/>
            <person name="Drula E."/>
            <person name="Varga T."/>
            <person name="Kohler A."/>
            <person name="Feng B."/>
            <person name="Cao Y."/>
            <person name="Lipzen A."/>
            <person name="Daum C."/>
            <person name="Hundley H."/>
            <person name="Pangilinan J."/>
            <person name="Johnson J."/>
            <person name="Barry K."/>
            <person name="LaButti K."/>
            <person name="Ng V."/>
            <person name="Ahrendt S."/>
            <person name="Min B."/>
            <person name="Choi I.G."/>
            <person name="Park H."/>
            <person name="Plett J.M."/>
            <person name="Magnuson J."/>
            <person name="Spatafora J.W."/>
            <person name="Nagy L.G."/>
            <person name="Henrissat B."/>
            <person name="Grigoriev I.V."/>
            <person name="Yang Z.L."/>
            <person name="Xu J."/>
            <person name="Martin F.M."/>
        </authorList>
    </citation>
    <scope>NUCLEOTIDE SEQUENCE</scope>
    <source>
        <strain evidence="2">KKN 215</strain>
    </source>
</reference>
<protein>
    <submittedName>
        <fullName evidence="2">Rgp1-domain-containing protein</fullName>
    </submittedName>
</protein>
<feature type="region of interest" description="Disordered" evidence="1">
    <location>
        <begin position="417"/>
        <end position="469"/>
    </location>
</feature>
<feature type="region of interest" description="Disordered" evidence="1">
    <location>
        <begin position="42"/>
        <end position="133"/>
    </location>
</feature>
<gene>
    <name evidence="2" type="ORF">BXZ70DRAFT_891746</name>
</gene>
<name>A0A8K0UQR9_9AGAR</name>
<dbReference type="Proteomes" id="UP000813824">
    <property type="component" value="Unassembled WGS sequence"/>
</dbReference>
<accession>A0A8K0UQR9</accession>